<evidence type="ECO:0000256" key="8">
    <source>
        <dbReference type="ARBA" id="ARBA00023242"/>
    </source>
</evidence>
<feature type="region of interest" description="Disordered" evidence="10">
    <location>
        <begin position="139"/>
        <end position="161"/>
    </location>
</feature>
<proteinExistence type="inferred from homology"/>
<dbReference type="AlphaFoldDB" id="A0ABD2ZEU6"/>
<evidence type="ECO:0000256" key="6">
    <source>
        <dbReference type="ARBA" id="ARBA00023010"/>
    </source>
</evidence>
<feature type="coiled-coil region" evidence="9">
    <location>
        <begin position="239"/>
        <end position="321"/>
    </location>
</feature>
<evidence type="ECO:0000313" key="13">
    <source>
        <dbReference type="Proteomes" id="UP001630127"/>
    </source>
</evidence>
<dbReference type="Pfam" id="PF05064">
    <property type="entry name" value="Nsp1_C"/>
    <property type="match status" value="1"/>
</dbReference>
<dbReference type="InterPro" id="IPR026010">
    <property type="entry name" value="NSP1/NUP62"/>
</dbReference>
<gene>
    <name evidence="12" type="ORF">ACH5RR_023809</name>
</gene>
<keyword evidence="5" id="KW-0653">Protein transport</keyword>
<feature type="region of interest" description="Disordered" evidence="10">
    <location>
        <begin position="1"/>
        <end position="24"/>
    </location>
</feature>
<evidence type="ECO:0000256" key="2">
    <source>
        <dbReference type="ARBA" id="ARBA00005911"/>
    </source>
</evidence>
<dbReference type="EMBL" id="JBJUIK010000010">
    <property type="protein sequence ID" value="KAL3516907.1"/>
    <property type="molecule type" value="Genomic_DNA"/>
</dbReference>
<feature type="compositionally biased region" description="Low complexity" evidence="10">
    <location>
        <begin position="1"/>
        <end position="18"/>
    </location>
</feature>
<keyword evidence="8" id="KW-0539">Nucleus</keyword>
<evidence type="ECO:0000259" key="11">
    <source>
        <dbReference type="Pfam" id="PF05064"/>
    </source>
</evidence>
<evidence type="ECO:0000256" key="1">
    <source>
        <dbReference type="ARBA" id="ARBA00004567"/>
    </source>
</evidence>
<dbReference type="Proteomes" id="UP001630127">
    <property type="component" value="Unassembled WGS sequence"/>
</dbReference>
<comment type="similarity">
    <text evidence="2">Belongs to the nucleoporin NSP1/NUP62 family.</text>
</comment>
<accession>A0ABD2ZEU6</accession>
<name>A0ABD2ZEU6_9GENT</name>
<evidence type="ECO:0000256" key="10">
    <source>
        <dbReference type="SAM" id="MobiDB-lite"/>
    </source>
</evidence>
<dbReference type="FunFam" id="1.20.5.170:FF:000040">
    <property type="entry name" value="Nuclear pore glycoprotein p62"/>
    <property type="match status" value="1"/>
</dbReference>
<sequence length="391" mass="41135">MTGTSTPSSSSTPTTTSTAPVSFDPSGFGSFSTCTTSSFGFGNSKATSSPSVGSSSSGLFGSSSLTSFDSGAALSAASYASSSGQSQTASSSSASSTIGSSAIQSVSSSVPDLFGASSTSSPAFWRTPFAFPLATSASTPTASSLGLPTSTSTTAATTRTSSDAQSSATVVAYSMGTISTATAGLAATPKLPSEITGKTVEEIIKEWKTELQERTKKFQKQANAIAEWDRRILQNRDILARLEAEVAKQVETQAFLEQLLELIETHQGEIEKALQSVEEEAKQIYKDEHGLLPDDEAASTRDAMLEQAEFIERDLQQIKEQIKGIFDTLNTSQGGELEATDTMNPLDAAVCILNNQLRTLMSINEKAEEFSLRIHASQGSADDRENHGPKF</sequence>
<evidence type="ECO:0000256" key="5">
    <source>
        <dbReference type="ARBA" id="ARBA00022927"/>
    </source>
</evidence>
<organism evidence="12 13">
    <name type="scientific">Cinchona calisaya</name>
    <dbReference type="NCBI Taxonomy" id="153742"/>
    <lineage>
        <taxon>Eukaryota</taxon>
        <taxon>Viridiplantae</taxon>
        <taxon>Streptophyta</taxon>
        <taxon>Embryophyta</taxon>
        <taxon>Tracheophyta</taxon>
        <taxon>Spermatophyta</taxon>
        <taxon>Magnoliopsida</taxon>
        <taxon>eudicotyledons</taxon>
        <taxon>Gunneridae</taxon>
        <taxon>Pentapetalae</taxon>
        <taxon>asterids</taxon>
        <taxon>lamiids</taxon>
        <taxon>Gentianales</taxon>
        <taxon>Rubiaceae</taxon>
        <taxon>Cinchonoideae</taxon>
        <taxon>Cinchoneae</taxon>
        <taxon>Cinchona</taxon>
    </lineage>
</organism>
<feature type="domain" description="Nucleoporin NSP1-like C-terminal" evidence="11">
    <location>
        <begin position="191"/>
        <end position="287"/>
    </location>
</feature>
<dbReference type="GO" id="GO:0005643">
    <property type="term" value="C:nuclear pore"/>
    <property type="evidence" value="ECO:0007669"/>
    <property type="project" value="UniProtKB-SubCell"/>
</dbReference>
<dbReference type="PANTHER" id="PTHR12084">
    <property type="entry name" value="NUCLEAR PORE GLYCOPROTEIN P62-RELATED"/>
    <property type="match status" value="1"/>
</dbReference>
<dbReference type="GO" id="GO:0051028">
    <property type="term" value="P:mRNA transport"/>
    <property type="evidence" value="ECO:0007669"/>
    <property type="project" value="UniProtKB-KW"/>
</dbReference>
<keyword evidence="9" id="KW-0175">Coiled coil</keyword>
<evidence type="ECO:0000256" key="3">
    <source>
        <dbReference type="ARBA" id="ARBA00022448"/>
    </source>
</evidence>
<evidence type="ECO:0000256" key="7">
    <source>
        <dbReference type="ARBA" id="ARBA00023132"/>
    </source>
</evidence>
<keyword evidence="4" id="KW-0509">mRNA transport</keyword>
<comment type="subcellular location">
    <subcellularLocation>
        <location evidence="1">Nucleus</location>
        <location evidence="1">Nuclear pore complex</location>
    </subcellularLocation>
</comment>
<comment type="caution">
    <text evidence="12">The sequence shown here is derived from an EMBL/GenBank/DDBJ whole genome shotgun (WGS) entry which is preliminary data.</text>
</comment>
<protein>
    <recommendedName>
        <fullName evidence="11">Nucleoporin NSP1-like C-terminal domain-containing protein</fullName>
    </recommendedName>
</protein>
<keyword evidence="7" id="KW-0906">Nuclear pore complex</keyword>
<reference evidence="12 13" key="1">
    <citation type="submission" date="2024-11" db="EMBL/GenBank/DDBJ databases">
        <title>A near-complete genome assembly of Cinchona calisaya.</title>
        <authorList>
            <person name="Lian D.C."/>
            <person name="Zhao X.W."/>
            <person name="Wei L."/>
        </authorList>
    </citation>
    <scope>NUCLEOTIDE SEQUENCE [LARGE SCALE GENOMIC DNA]</scope>
    <source>
        <tissue evidence="12">Nenye</tissue>
    </source>
</reference>
<keyword evidence="3" id="KW-0813">Transport</keyword>
<evidence type="ECO:0000256" key="4">
    <source>
        <dbReference type="ARBA" id="ARBA00022816"/>
    </source>
</evidence>
<evidence type="ECO:0000313" key="12">
    <source>
        <dbReference type="EMBL" id="KAL3516907.1"/>
    </source>
</evidence>
<dbReference type="PANTHER" id="PTHR12084:SF0">
    <property type="entry name" value="NUCLEAR PORE GLYCOPROTEIN P62"/>
    <property type="match status" value="1"/>
</dbReference>
<dbReference type="Gene3D" id="1.20.5.170">
    <property type="match status" value="1"/>
</dbReference>
<evidence type="ECO:0000256" key="9">
    <source>
        <dbReference type="SAM" id="Coils"/>
    </source>
</evidence>
<dbReference type="InterPro" id="IPR007758">
    <property type="entry name" value="Nucleoporin_NSP1_C"/>
</dbReference>
<keyword evidence="6" id="KW-0811">Translocation</keyword>
<keyword evidence="13" id="KW-1185">Reference proteome</keyword>
<dbReference type="GO" id="GO:0015031">
    <property type="term" value="P:protein transport"/>
    <property type="evidence" value="ECO:0007669"/>
    <property type="project" value="UniProtKB-KW"/>
</dbReference>